<accession>A0A2W5MXF1</accession>
<organism evidence="2 3">
    <name type="scientific">Micavibrio aeruginosavorus</name>
    <dbReference type="NCBI Taxonomy" id="349221"/>
    <lineage>
        <taxon>Bacteria</taxon>
        <taxon>Pseudomonadati</taxon>
        <taxon>Bdellovibrionota</taxon>
        <taxon>Bdellovibrionia</taxon>
        <taxon>Bdellovibrionales</taxon>
        <taxon>Pseudobdellovibrionaceae</taxon>
        <taxon>Micavibrio</taxon>
    </lineage>
</organism>
<evidence type="ECO:0000313" key="3">
    <source>
        <dbReference type="Proteomes" id="UP000249417"/>
    </source>
</evidence>
<dbReference type="AlphaFoldDB" id="A0A2W5MXF1"/>
<comment type="caution">
    <text evidence="2">The sequence shown here is derived from an EMBL/GenBank/DDBJ whole genome shotgun (WGS) entry which is preliminary data.</text>
</comment>
<dbReference type="Proteomes" id="UP000249417">
    <property type="component" value="Unassembled WGS sequence"/>
</dbReference>
<gene>
    <name evidence="2" type="ORF">DI551_08790</name>
</gene>
<name>A0A2W5MXF1_9BACT</name>
<dbReference type="InterPro" id="IPR056490">
    <property type="entry name" value="Rcc01698_C"/>
</dbReference>
<feature type="non-terminal residue" evidence="2">
    <location>
        <position position="1"/>
    </location>
</feature>
<reference evidence="2 3" key="1">
    <citation type="submission" date="2017-08" db="EMBL/GenBank/DDBJ databases">
        <title>Infants hospitalized years apart are colonized by the same room-sourced microbial strains.</title>
        <authorList>
            <person name="Brooks B."/>
            <person name="Olm M.R."/>
            <person name="Firek B.A."/>
            <person name="Baker R."/>
            <person name="Thomas B.C."/>
            <person name="Morowitz M.J."/>
            <person name="Banfield J.F."/>
        </authorList>
    </citation>
    <scope>NUCLEOTIDE SEQUENCE [LARGE SCALE GENOMIC DNA]</scope>
    <source>
        <strain evidence="2">S2_005_002_R2_29</strain>
    </source>
</reference>
<protein>
    <recommendedName>
        <fullName evidence="1">Rcc01698-like C-terminal domain-containing protein</fullName>
    </recommendedName>
</protein>
<feature type="domain" description="Rcc01698-like C-terminal" evidence="1">
    <location>
        <begin position="49"/>
        <end position="142"/>
    </location>
</feature>
<evidence type="ECO:0000259" key="1">
    <source>
        <dbReference type="Pfam" id="PF23666"/>
    </source>
</evidence>
<sequence>QRGGNGEDDTLGIYYAFGFRDNTVSGASMYRSPDELAWEVLGTGNDGPTFGWAATVLPNVVSAWVWDDTSKVQIALTQGTLDSKTALEVLNWANIALLGDEIIQWRNATVLASGLYELSGLLRGRRGTEWAMGSHVIGERFILLSDDGVYRAPLPMTEVERTAYYKGIADGGNWDDAPSNILVFKGNSLRCFTPVQVKGARDGAGNLTINWKRRTRWYGEWQDGVDAPLFEASENYQIDILAGTTVKRTITTTTPTAAYSAADQVVDFGAVQGVVNIVVYQMNAVIGRGRSAQAAL</sequence>
<dbReference type="EMBL" id="QFQB01000067">
    <property type="protein sequence ID" value="PZQ45018.1"/>
    <property type="molecule type" value="Genomic_DNA"/>
</dbReference>
<dbReference type="Pfam" id="PF23666">
    <property type="entry name" value="Rcc01698_C"/>
    <property type="match status" value="1"/>
</dbReference>
<evidence type="ECO:0000313" key="2">
    <source>
        <dbReference type="EMBL" id="PZQ45018.1"/>
    </source>
</evidence>
<proteinExistence type="predicted"/>